<name>A0A2A9DX42_9MICO</name>
<keyword evidence="3" id="KW-1185">Reference proteome</keyword>
<reference evidence="2 3" key="1">
    <citation type="submission" date="2017-10" db="EMBL/GenBank/DDBJ databases">
        <title>Sequencing the genomes of 1000 actinobacteria strains.</title>
        <authorList>
            <person name="Klenk H.-P."/>
        </authorList>
    </citation>
    <scope>NUCLEOTIDE SEQUENCE [LARGE SCALE GENOMIC DNA]</scope>
    <source>
        <strain evidence="2 3">DSM 21798</strain>
    </source>
</reference>
<evidence type="ECO:0000313" key="2">
    <source>
        <dbReference type="EMBL" id="PFG31357.1"/>
    </source>
</evidence>
<feature type="transmembrane region" description="Helical" evidence="1">
    <location>
        <begin position="84"/>
        <end position="105"/>
    </location>
</feature>
<dbReference type="EMBL" id="PDJE01000001">
    <property type="protein sequence ID" value="PFG31357.1"/>
    <property type="molecule type" value="Genomic_DNA"/>
</dbReference>
<dbReference type="AlphaFoldDB" id="A0A2A9DX42"/>
<feature type="transmembrane region" description="Helical" evidence="1">
    <location>
        <begin position="39"/>
        <end position="72"/>
    </location>
</feature>
<sequence length="175" mass="18495">MSRAGAAAHVPRALPSCVVHVGVAVVAVTLSVMIIPTRFWLIVALVLSIAAAAVPRVYSAWGLAVLLALYQLSVEPSAADWRTYTLLAGIHLLHVLAALSLVVPLRGRIDARLFLRVLRRYAVVQLPCQALLVIVLAVVSPASASIALPWLAPVAALLLIALTAALIAPFARNPR</sequence>
<feature type="transmembrane region" description="Helical" evidence="1">
    <location>
        <begin position="150"/>
        <end position="171"/>
    </location>
</feature>
<accession>A0A2A9DX42</accession>
<keyword evidence="1" id="KW-1133">Transmembrane helix</keyword>
<organism evidence="2 3">
    <name type="scientific">Paramicrobacterium agarici</name>
    <dbReference type="NCBI Taxonomy" id="630514"/>
    <lineage>
        <taxon>Bacteria</taxon>
        <taxon>Bacillati</taxon>
        <taxon>Actinomycetota</taxon>
        <taxon>Actinomycetes</taxon>
        <taxon>Micrococcales</taxon>
        <taxon>Microbacteriaceae</taxon>
        <taxon>Paramicrobacterium</taxon>
    </lineage>
</organism>
<protein>
    <submittedName>
        <fullName evidence="2">Uncharacterized protein</fullName>
    </submittedName>
</protein>
<proteinExistence type="predicted"/>
<keyword evidence="1" id="KW-0812">Transmembrane</keyword>
<comment type="caution">
    <text evidence="2">The sequence shown here is derived from an EMBL/GenBank/DDBJ whole genome shotgun (WGS) entry which is preliminary data.</text>
</comment>
<dbReference type="Proteomes" id="UP000221369">
    <property type="component" value="Unassembled WGS sequence"/>
</dbReference>
<evidence type="ECO:0000313" key="3">
    <source>
        <dbReference type="Proteomes" id="UP000221369"/>
    </source>
</evidence>
<feature type="transmembrane region" description="Helical" evidence="1">
    <location>
        <begin position="12"/>
        <end position="32"/>
    </location>
</feature>
<keyword evidence="1" id="KW-0472">Membrane</keyword>
<evidence type="ECO:0000256" key="1">
    <source>
        <dbReference type="SAM" id="Phobius"/>
    </source>
</evidence>
<gene>
    <name evidence="2" type="ORF">ATJ78_2323</name>
</gene>
<dbReference type="RefSeq" id="WP_098407887.1">
    <property type="nucleotide sequence ID" value="NZ_PDJE01000001.1"/>
</dbReference>
<feature type="transmembrane region" description="Helical" evidence="1">
    <location>
        <begin position="126"/>
        <end position="144"/>
    </location>
</feature>